<evidence type="ECO:0000313" key="2">
    <source>
        <dbReference type="EMBL" id="AFZ81406.1"/>
    </source>
</evidence>
<protein>
    <submittedName>
        <fullName evidence="2">Uncharacterized protein</fullName>
    </submittedName>
</protein>
<organism evidence="2 3">
    <name type="scientific">Theileria equi strain WA</name>
    <dbReference type="NCBI Taxonomy" id="1537102"/>
    <lineage>
        <taxon>Eukaryota</taxon>
        <taxon>Sar</taxon>
        <taxon>Alveolata</taxon>
        <taxon>Apicomplexa</taxon>
        <taxon>Aconoidasida</taxon>
        <taxon>Piroplasmida</taxon>
        <taxon>Theileriidae</taxon>
        <taxon>Theileria</taxon>
    </lineage>
</organism>
<name>L0B2H2_THEEQ</name>
<dbReference type="AlphaFoldDB" id="L0B2H2"/>
<dbReference type="VEuPathDB" id="PiroplasmaDB:BEWA_008160"/>
<keyword evidence="3" id="KW-1185">Reference proteome</keyword>
<proteinExistence type="predicted"/>
<dbReference type="RefSeq" id="XP_004831072.1">
    <property type="nucleotide sequence ID" value="XM_004831015.1"/>
</dbReference>
<dbReference type="eggNOG" id="ENOG502TN1R">
    <property type="taxonomic scope" value="Eukaryota"/>
</dbReference>
<accession>L0B2H2</accession>
<gene>
    <name evidence="2" type="ORF">BEWA_008160</name>
</gene>
<dbReference type="OrthoDB" id="365874at2759"/>
<dbReference type="EMBL" id="CP001670">
    <property type="protein sequence ID" value="AFZ81406.1"/>
    <property type="molecule type" value="Genomic_DNA"/>
</dbReference>
<sequence>MVKLSRILKKSIVKSNTGPAKVDNVPFASIESFASKGKIQPTIDFSNLDVPNDEIINLKNSSHFDDIEKKRTKIKVIKKNRIISKVGSNKTDTSMVSPKIKEKIRGKVLGRNENTQKQVKVTKPLFSATGEEQVTKKKASDVKVKKTLNKVLSRGKRKREERKESWRRKHTFEAEAKKVIESYKKEDMYGKALGNFVDIQSQLDLVNKSKGSDNKTGPSKNKNTKHTRKIGRMDRKLLQLATTGV</sequence>
<evidence type="ECO:0000313" key="3">
    <source>
        <dbReference type="Proteomes" id="UP000031512"/>
    </source>
</evidence>
<feature type="region of interest" description="Disordered" evidence="1">
    <location>
        <begin position="207"/>
        <end position="228"/>
    </location>
</feature>
<dbReference type="GeneID" id="15805545"/>
<evidence type="ECO:0000256" key="1">
    <source>
        <dbReference type="SAM" id="MobiDB-lite"/>
    </source>
</evidence>
<dbReference type="KEGG" id="beq:BEWA_008160"/>
<dbReference type="Proteomes" id="UP000031512">
    <property type="component" value="Chromosome 3"/>
</dbReference>
<reference evidence="2 3" key="1">
    <citation type="journal article" date="2012" name="BMC Genomics">
        <title>Comparative genomic analysis and phylogenetic position of Theileria equi.</title>
        <authorList>
            <person name="Kappmeyer L.S."/>
            <person name="Thiagarajan M."/>
            <person name="Herndon D.R."/>
            <person name="Ramsay J.D."/>
            <person name="Caler E."/>
            <person name="Djikeng A."/>
            <person name="Gillespie J.J."/>
            <person name="Lau A.O."/>
            <person name="Roalson E.H."/>
            <person name="Silva J.C."/>
            <person name="Silva M.G."/>
            <person name="Suarez C.E."/>
            <person name="Ueti M.W."/>
            <person name="Nene V.M."/>
            <person name="Mealey R.H."/>
            <person name="Knowles D.P."/>
            <person name="Brayton K.A."/>
        </authorList>
    </citation>
    <scope>NUCLEOTIDE SEQUENCE [LARGE SCALE GENOMIC DNA]</scope>
    <source>
        <strain evidence="2 3">WA</strain>
    </source>
</reference>